<dbReference type="Proteomes" id="UP001283361">
    <property type="component" value="Unassembled WGS sequence"/>
</dbReference>
<name>A0AAE0ZN65_9GAST</name>
<sequence>MEVSRASRIMLWLVATSILSGELHFRCSAGFKYHDVTATSATMTTVHLLYSYLDPDLDSESARPGRKQEWSLSQISLWLATSTPLFWLMDHHVMYVTAATAGLRERDLGILIPQATLGAVGSSGA</sequence>
<gene>
    <name evidence="2" type="ORF">RRG08_046848</name>
</gene>
<keyword evidence="1" id="KW-0732">Signal</keyword>
<protein>
    <recommendedName>
        <fullName evidence="4">Vomeronasal type-1 receptor</fullName>
    </recommendedName>
</protein>
<evidence type="ECO:0000313" key="3">
    <source>
        <dbReference type="Proteomes" id="UP001283361"/>
    </source>
</evidence>
<accession>A0AAE0ZN65</accession>
<reference evidence="2" key="1">
    <citation type="journal article" date="2023" name="G3 (Bethesda)">
        <title>A reference genome for the long-term kleptoplast-retaining sea slug Elysia crispata morphotype clarki.</title>
        <authorList>
            <person name="Eastman K.E."/>
            <person name="Pendleton A.L."/>
            <person name="Shaikh M.A."/>
            <person name="Suttiyut T."/>
            <person name="Ogas R."/>
            <person name="Tomko P."/>
            <person name="Gavelis G."/>
            <person name="Widhalm J.R."/>
            <person name="Wisecaver J.H."/>
        </authorList>
    </citation>
    <scope>NUCLEOTIDE SEQUENCE</scope>
    <source>
        <strain evidence="2">ECLA1</strain>
    </source>
</reference>
<proteinExistence type="predicted"/>
<dbReference type="EMBL" id="JAWDGP010003645">
    <property type="protein sequence ID" value="KAK3772263.1"/>
    <property type="molecule type" value="Genomic_DNA"/>
</dbReference>
<dbReference type="AlphaFoldDB" id="A0AAE0ZN65"/>
<feature type="chain" id="PRO_5041900754" description="Vomeronasal type-1 receptor" evidence="1">
    <location>
        <begin position="22"/>
        <end position="125"/>
    </location>
</feature>
<feature type="signal peptide" evidence="1">
    <location>
        <begin position="1"/>
        <end position="21"/>
    </location>
</feature>
<comment type="caution">
    <text evidence="2">The sequence shown here is derived from an EMBL/GenBank/DDBJ whole genome shotgun (WGS) entry which is preliminary data.</text>
</comment>
<evidence type="ECO:0008006" key="4">
    <source>
        <dbReference type="Google" id="ProtNLM"/>
    </source>
</evidence>
<evidence type="ECO:0000256" key="1">
    <source>
        <dbReference type="SAM" id="SignalP"/>
    </source>
</evidence>
<organism evidence="2 3">
    <name type="scientific">Elysia crispata</name>
    <name type="common">lettuce slug</name>
    <dbReference type="NCBI Taxonomy" id="231223"/>
    <lineage>
        <taxon>Eukaryota</taxon>
        <taxon>Metazoa</taxon>
        <taxon>Spiralia</taxon>
        <taxon>Lophotrochozoa</taxon>
        <taxon>Mollusca</taxon>
        <taxon>Gastropoda</taxon>
        <taxon>Heterobranchia</taxon>
        <taxon>Euthyneura</taxon>
        <taxon>Panpulmonata</taxon>
        <taxon>Sacoglossa</taxon>
        <taxon>Placobranchoidea</taxon>
        <taxon>Plakobranchidae</taxon>
        <taxon>Elysia</taxon>
    </lineage>
</organism>
<keyword evidence="3" id="KW-1185">Reference proteome</keyword>
<evidence type="ECO:0000313" key="2">
    <source>
        <dbReference type="EMBL" id="KAK3772263.1"/>
    </source>
</evidence>